<protein>
    <submittedName>
        <fullName evidence="2">Uncharacterized protein</fullName>
    </submittedName>
</protein>
<dbReference type="EMBL" id="CAMPGE010006616">
    <property type="protein sequence ID" value="CAI2365486.1"/>
    <property type="molecule type" value="Genomic_DNA"/>
</dbReference>
<sequence length="387" mass="44365">MSLQPDRSNLRLTRLDNPKEIKREHSQPREPTNYPAIVESLLKKPLGQDFNKILQPALEWLRATTQNEKKGLKIINLVVQNKGSKTFKPLEKKPEVKELLDLRKFNFKDAMKEYQKLKYKSSYGSFYGRKPALEDLTDITILNSQQFSQLPCTKILTKSARIALDLWQKIEPEAIYKGLALSTLRSLNTYILKSEPTISSSRIFHRRFKPAELNKVERYDKLIEKISMSVKKKFQIERKANKGCKRITVPRQGNHCPAKAVDLDIFGRTFSRKRYLRSLRGSISTLNNGQPMVFNNSMTTIINSASKQSSLARSQNYGSLFKISVGGGACIPDTRYKTIESCKQLSIAKDLEKIQNSMTNTINKNLPKTKQGYYSKSDLRKGLSIEY</sequence>
<dbReference type="AlphaFoldDB" id="A0AAD1UB42"/>
<name>A0AAD1UB42_EUPCR</name>
<feature type="region of interest" description="Disordered" evidence="1">
    <location>
        <begin position="1"/>
        <end position="31"/>
    </location>
</feature>
<evidence type="ECO:0000256" key="1">
    <source>
        <dbReference type="SAM" id="MobiDB-lite"/>
    </source>
</evidence>
<feature type="compositionally biased region" description="Basic and acidic residues" evidence="1">
    <location>
        <begin position="13"/>
        <end position="28"/>
    </location>
</feature>
<feature type="compositionally biased region" description="Polar residues" evidence="1">
    <location>
        <begin position="1"/>
        <end position="11"/>
    </location>
</feature>
<dbReference type="Proteomes" id="UP001295684">
    <property type="component" value="Unassembled WGS sequence"/>
</dbReference>
<organism evidence="2 3">
    <name type="scientific">Euplotes crassus</name>
    <dbReference type="NCBI Taxonomy" id="5936"/>
    <lineage>
        <taxon>Eukaryota</taxon>
        <taxon>Sar</taxon>
        <taxon>Alveolata</taxon>
        <taxon>Ciliophora</taxon>
        <taxon>Intramacronucleata</taxon>
        <taxon>Spirotrichea</taxon>
        <taxon>Hypotrichia</taxon>
        <taxon>Euplotida</taxon>
        <taxon>Euplotidae</taxon>
        <taxon>Moneuplotes</taxon>
    </lineage>
</organism>
<reference evidence="2" key="1">
    <citation type="submission" date="2023-07" db="EMBL/GenBank/DDBJ databases">
        <authorList>
            <consortium name="AG Swart"/>
            <person name="Singh M."/>
            <person name="Singh A."/>
            <person name="Seah K."/>
            <person name="Emmerich C."/>
        </authorList>
    </citation>
    <scope>NUCLEOTIDE SEQUENCE</scope>
    <source>
        <strain evidence="2">DP1</strain>
    </source>
</reference>
<evidence type="ECO:0000313" key="3">
    <source>
        <dbReference type="Proteomes" id="UP001295684"/>
    </source>
</evidence>
<evidence type="ECO:0000313" key="2">
    <source>
        <dbReference type="EMBL" id="CAI2365486.1"/>
    </source>
</evidence>
<accession>A0AAD1UB42</accession>
<keyword evidence="3" id="KW-1185">Reference proteome</keyword>
<gene>
    <name evidence="2" type="ORF">ECRASSUSDP1_LOCUS6814</name>
</gene>
<proteinExistence type="predicted"/>
<comment type="caution">
    <text evidence="2">The sequence shown here is derived from an EMBL/GenBank/DDBJ whole genome shotgun (WGS) entry which is preliminary data.</text>
</comment>